<dbReference type="RefSeq" id="WP_252587413.1">
    <property type="nucleotide sequence ID" value="NZ_JAMWYS010000028.1"/>
</dbReference>
<dbReference type="EMBL" id="JAMWYS010000028">
    <property type="protein sequence ID" value="MCO4292922.1"/>
    <property type="molecule type" value="Genomic_DNA"/>
</dbReference>
<dbReference type="Proteomes" id="UP001155182">
    <property type="component" value="Unassembled WGS sequence"/>
</dbReference>
<evidence type="ECO:0000313" key="1">
    <source>
        <dbReference type="EMBL" id="MCO4292922.1"/>
    </source>
</evidence>
<proteinExistence type="predicted"/>
<organism evidence="1 2">
    <name type="scientific">Solitalea agri</name>
    <dbReference type="NCBI Taxonomy" id="2953739"/>
    <lineage>
        <taxon>Bacteria</taxon>
        <taxon>Pseudomonadati</taxon>
        <taxon>Bacteroidota</taxon>
        <taxon>Sphingobacteriia</taxon>
        <taxon>Sphingobacteriales</taxon>
        <taxon>Sphingobacteriaceae</taxon>
        <taxon>Solitalea</taxon>
    </lineage>
</organism>
<protein>
    <submittedName>
        <fullName evidence="1">FeoB-associated Cys-rich membrane protein</fullName>
    </submittedName>
</protein>
<reference evidence="1" key="1">
    <citation type="submission" date="2022-06" db="EMBL/GenBank/DDBJ databases">
        <title>Solitalea sp. MAHUQ-68 isolated from rhizospheric soil.</title>
        <authorList>
            <person name="Huq M.A."/>
        </authorList>
    </citation>
    <scope>NUCLEOTIDE SEQUENCE</scope>
    <source>
        <strain evidence="1">MAHUQ-68</strain>
    </source>
</reference>
<comment type="caution">
    <text evidence="1">The sequence shown here is derived from an EMBL/GenBank/DDBJ whole genome shotgun (WGS) entry which is preliminary data.</text>
</comment>
<name>A0A9X2F1G4_9SPHI</name>
<dbReference type="Pfam" id="PF12669">
    <property type="entry name" value="FeoB_associated"/>
    <property type="match status" value="1"/>
</dbReference>
<gene>
    <name evidence="1" type="ORF">NF867_08620</name>
</gene>
<evidence type="ECO:0000313" key="2">
    <source>
        <dbReference type="Proteomes" id="UP001155182"/>
    </source>
</evidence>
<accession>A0A9X2F1G4</accession>
<sequence length="57" mass="6554">MIQQLLVGMFFLVALWYVGRMVYRQVKPKKNSCGANCKCGVDFSELEKNLPNEKTLN</sequence>
<dbReference type="AlphaFoldDB" id="A0A9X2F1G4"/>
<keyword evidence="2" id="KW-1185">Reference proteome</keyword>